<evidence type="ECO:0000313" key="2">
    <source>
        <dbReference type="EMBL" id="CDW58265.1"/>
    </source>
</evidence>
<keyword evidence="1" id="KW-0732">Signal</keyword>
<reference evidence="2" key="1">
    <citation type="submission" date="2014-01" db="EMBL/GenBank/DDBJ databases">
        <authorList>
            <person name="Aslett M."/>
        </authorList>
    </citation>
    <scope>NUCLEOTIDE SEQUENCE</scope>
</reference>
<dbReference type="AlphaFoldDB" id="A0A077ZI51"/>
<protein>
    <submittedName>
        <fullName evidence="2">Uncharacterized protein</fullName>
    </submittedName>
</protein>
<dbReference type="Proteomes" id="UP000030665">
    <property type="component" value="Unassembled WGS sequence"/>
</dbReference>
<name>A0A077ZI51_TRITR</name>
<evidence type="ECO:0000256" key="1">
    <source>
        <dbReference type="SAM" id="SignalP"/>
    </source>
</evidence>
<dbReference type="OrthoDB" id="5913425at2759"/>
<feature type="chain" id="PRO_5001728908" evidence="1">
    <location>
        <begin position="25"/>
        <end position="110"/>
    </location>
</feature>
<reference evidence="2" key="2">
    <citation type="submission" date="2014-03" db="EMBL/GenBank/DDBJ databases">
        <title>The whipworm genome and dual-species transcriptomics of an intimate host-pathogen interaction.</title>
        <authorList>
            <person name="Foth B.J."/>
            <person name="Tsai I.J."/>
            <person name="Reid A.J."/>
            <person name="Bancroft A.J."/>
            <person name="Nichol S."/>
            <person name="Tracey A."/>
            <person name="Holroyd N."/>
            <person name="Cotton J.A."/>
            <person name="Stanley E.J."/>
            <person name="Zarowiecki M."/>
            <person name="Liu J.Z."/>
            <person name="Huckvale T."/>
            <person name="Cooper P.J."/>
            <person name="Grencis R.K."/>
            <person name="Berriman M."/>
        </authorList>
    </citation>
    <scope>NUCLEOTIDE SEQUENCE [LARGE SCALE GENOMIC DNA]</scope>
</reference>
<accession>A0A077ZI51</accession>
<feature type="signal peptide" evidence="1">
    <location>
        <begin position="1"/>
        <end position="24"/>
    </location>
</feature>
<dbReference type="EMBL" id="HG806298">
    <property type="protein sequence ID" value="CDW58265.1"/>
    <property type="molecule type" value="Genomic_DNA"/>
</dbReference>
<keyword evidence="3" id="KW-1185">Reference proteome</keyword>
<evidence type="ECO:0000313" key="3">
    <source>
        <dbReference type="Proteomes" id="UP000030665"/>
    </source>
</evidence>
<sequence length="110" mass="12868">MSSARISVILITFLSSVLFPWIACDDLRFNDDGQASLVQQLATNDRLYVRSVFPWLTRTLERPKKEDGAVGKNLMHSVNLLDRIMKWERASRKFERMRSGSDFQHMEDLY</sequence>
<organism evidence="2 3">
    <name type="scientific">Trichuris trichiura</name>
    <name type="common">Whipworm</name>
    <name type="synonym">Trichocephalus trichiurus</name>
    <dbReference type="NCBI Taxonomy" id="36087"/>
    <lineage>
        <taxon>Eukaryota</taxon>
        <taxon>Metazoa</taxon>
        <taxon>Ecdysozoa</taxon>
        <taxon>Nematoda</taxon>
        <taxon>Enoplea</taxon>
        <taxon>Dorylaimia</taxon>
        <taxon>Trichinellida</taxon>
        <taxon>Trichuridae</taxon>
        <taxon>Trichuris</taxon>
    </lineage>
</organism>
<gene>
    <name evidence="2" type="ORF">TTRE_0000657201</name>
</gene>
<proteinExistence type="predicted"/>